<accession>W8VXL3</accession>
<reference evidence="1 2" key="1">
    <citation type="journal article" date="2014" name="Proc. Natl. Acad. Sci. U.S.A.">
        <title>Functional characterization of flavobacteria rhodopsins reveals a unique class of light-driven chloride pump in bacteria.</title>
        <authorList>
            <person name="Yoshizawa S."/>
            <person name="Kumagai Y."/>
            <person name="Kim H."/>
            <person name="Ogura Y."/>
            <person name="Hayashi T."/>
            <person name="Iwasaki W."/>
            <person name="DeLong E.F."/>
            <person name="Kogure K."/>
        </authorList>
    </citation>
    <scope>NUCLEOTIDE SEQUENCE [LARGE SCALE GENOMIC DNA]</scope>
    <source>
        <strain evidence="1 2">S1-08</strain>
    </source>
</reference>
<sequence>MATMVAGNAIGAAITAPPAVARAIPIFRRIRKNRGVGLE</sequence>
<dbReference type="AlphaFoldDB" id="W8VXL3"/>
<dbReference type="Proteomes" id="UP000031760">
    <property type="component" value="Chromosome"/>
</dbReference>
<evidence type="ECO:0000313" key="1">
    <source>
        <dbReference type="EMBL" id="BAO56127.1"/>
    </source>
</evidence>
<organism evidence="1 2">
    <name type="scientific">Nonlabens marinus S1-08</name>
    <dbReference type="NCBI Taxonomy" id="1454201"/>
    <lineage>
        <taxon>Bacteria</taxon>
        <taxon>Pseudomonadati</taxon>
        <taxon>Bacteroidota</taxon>
        <taxon>Flavobacteriia</taxon>
        <taxon>Flavobacteriales</taxon>
        <taxon>Flavobacteriaceae</taxon>
        <taxon>Nonlabens</taxon>
    </lineage>
</organism>
<dbReference type="KEGG" id="nmf:NMS_2118"/>
<evidence type="ECO:0000313" key="2">
    <source>
        <dbReference type="Proteomes" id="UP000031760"/>
    </source>
</evidence>
<protein>
    <submittedName>
        <fullName evidence="1">Uncharacterized protein</fullName>
    </submittedName>
</protein>
<dbReference type="EMBL" id="AP014548">
    <property type="protein sequence ID" value="BAO56127.1"/>
    <property type="molecule type" value="Genomic_DNA"/>
</dbReference>
<gene>
    <name evidence="1" type="ORF">NMS_2118</name>
</gene>
<keyword evidence="2" id="KW-1185">Reference proteome</keyword>
<dbReference type="HOGENOM" id="CLU_3313618_0_0_10"/>
<name>W8VXL3_9FLAO</name>
<proteinExistence type="predicted"/>
<dbReference type="STRING" id="1454201.NMS_2118"/>